<organism evidence="2 4">
    <name type="scientific">Methanoculleus marisnigri</name>
    <dbReference type="NCBI Taxonomy" id="2198"/>
    <lineage>
        <taxon>Archaea</taxon>
        <taxon>Methanobacteriati</taxon>
        <taxon>Methanobacteriota</taxon>
        <taxon>Stenosarchaea group</taxon>
        <taxon>Methanomicrobia</taxon>
        <taxon>Methanomicrobiales</taxon>
        <taxon>Methanomicrobiaceae</taxon>
        <taxon>Methanoculleus</taxon>
    </lineage>
</organism>
<keyword evidence="1" id="KW-0812">Transmembrane</keyword>
<dbReference type="AlphaFoldDB" id="A0A101GPU0"/>
<evidence type="ECO:0000313" key="2">
    <source>
        <dbReference type="EMBL" id="KUK62420.1"/>
    </source>
</evidence>
<keyword evidence="1" id="KW-1133">Transmembrane helix</keyword>
<dbReference type="EMBL" id="LGGD01000065">
    <property type="protein sequence ID" value="KUK62420.1"/>
    <property type="molecule type" value="Genomic_DNA"/>
</dbReference>
<dbReference type="PATRIC" id="fig|2198.3.peg.432"/>
<reference evidence="4 5" key="2">
    <citation type="journal article" date="2015" name="MBio">
        <title>Genome-Resolved Metagenomic Analysis Reveals Roles for Candidate Phyla and Other Microbial Community Members in Biogeochemical Transformations in Oil Reservoirs.</title>
        <authorList>
            <person name="Hu P."/>
            <person name="Tom L."/>
            <person name="Singh A."/>
            <person name="Thomas B.C."/>
            <person name="Baker B.J."/>
            <person name="Piceno Y.M."/>
            <person name="Andersen G.L."/>
            <person name="Banfield J.F."/>
        </authorList>
    </citation>
    <scope>NUCLEOTIDE SEQUENCE [LARGE SCALE GENOMIC DNA]</scope>
</reference>
<feature type="transmembrane region" description="Helical" evidence="1">
    <location>
        <begin position="20"/>
        <end position="39"/>
    </location>
</feature>
<keyword evidence="1" id="KW-0472">Membrane</keyword>
<evidence type="ECO:0000313" key="4">
    <source>
        <dbReference type="Proteomes" id="UP000054323"/>
    </source>
</evidence>
<evidence type="ECO:0000313" key="3">
    <source>
        <dbReference type="EMBL" id="KUL02757.1"/>
    </source>
</evidence>
<name>A0A101GPU0_9EURY</name>
<evidence type="ECO:0000313" key="5">
    <source>
        <dbReference type="Proteomes" id="UP000054598"/>
    </source>
</evidence>
<dbReference type="Proteomes" id="UP000054323">
    <property type="component" value="Unassembled WGS sequence"/>
</dbReference>
<reference evidence="2" key="1">
    <citation type="journal article" date="2015" name="MBio">
        <title>Genome-resolved metagenomic analysis reveals roles for candidate phyla and other microbial community members in biogeochemical transformations in oil reservoirs.</title>
        <authorList>
            <person name="Hu P."/>
            <person name="Tom L."/>
            <person name="Singh A."/>
            <person name="Thomas B.C."/>
            <person name="Baker B.J."/>
            <person name="Piceno Y.M."/>
            <person name="Andersen G.L."/>
            <person name="Banfield J.F."/>
        </authorList>
    </citation>
    <scope>NUCLEOTIDE SEQUENCE [LARGE SCALE GENOMIC DNA]</scope>
    <source>
        <strain evidence="2">62_101</strain>
        <strain evidence="3">63_41</strain>
    </source>
</reference>
<protein>
    <submittedName>
        <fullName evidence="2">Uncharacterized protein</fullName>
    </submittedName>
</protein>
<sequence length="192" mass="20389">MDLKIPKLPKVTIDRRKALIAAGVGIAVVLIAFAGWTLFASYTGDRQVAVFGSHVAASEADLSLVSGRVSSYMRSLQDTSSAAGADAYVREFAATAEYGRAVAAYHRQVVGADRVPEAYVGAQSAYVRALDHLGRAFSLWSAAAAACDIRAYTAANENLARADQEWKEYVTAIGDYDRELRVAEEGGGAPPA</sequence>
<proteinExistence type="predicted"/>
<accession>A0A101GPU0</accession>
<evidence type="ECO:0000256" key="1">
    <source>
        <dbReference type="SAM" id="Phobius"/>
    </source>
</evidence>
<comment type="caution">
    <text evidence="2">The sequence shown here is derived from an EMBL/GenBank/DDBJ whole genome shotgun (WGS) entry which is preliminary data.</text>
</comment>
<dbReference type="EMBL" id="LGHE01000049">
    <property type="protein sequence ID" value="KUL02757.1"/>
    <property type="molecule type" value="Genomic_DNA"/>
</dbReference>
<gene>
    <name evidence="2" type="ORF">XD82_0682</name>
    <name evidence="3" type="ORF">XE10_0610</name>
</gene>
<dbReference type="Proteomes" id="UP000054598">
    <property type="component" value="Unassembled WGS sequence"/>
</dbReference>